<dbReference type="InterPro" id="IPR008207">
    <property type="entry name" value="Sig_transdc_His_kin_Hpt_dom"/>
</dbReference>
<dbReference type="InterPro" id="IPR003661">
    <property type="entry name" value="HisK_dim/P_dom"/>
</dbReference>
<keyword evidence="7 17" id="KW-0812">Transmembrane</keyword>
<dbReference type="Pfam" id="PF13185">
    <property type="entry name" value="GAF_2"/>
    <property type="match status" value="1"/>
</dbReference>
<feature type="modified residue" description="4-aspartylphosphate" evidence="15">
    <location>
        <position position="1169"/>
    </location>
</feature>
<comment type="caution">
    <text evidence="24">The sequence shown here is derived from an EMBL/GenBank/DDBJ whole genome shotgun (WGS) entry which is preliminary data.</text>
</comment>
<dbReference type="Pfam" id="PF12729">
    <property type="entry name" value="4HB_MCP_1"/>
    <property type="match status" value="1"/>
</dbReference>
<keyword evidence="25" id="KW-1185">Reference proteome</keyword>
<dbReference type="Pfam" id="PF00989">
    <property type="entry name" value="PAS"/>
    <property type="match status" value="1"/>
</dbReference>
<name>A0ABR7RWM2_AQUAC</name>
<evidence type="ECO:0000256" key="7">
    <source>
        <dbReference type="ARBA" id="ARBA00022692"/>
    </source>
</evidence>
<dbReference type="PROSITE" id="PS50885">
    <property type="entry name" value="HAMP"/>
    <property type="match status" value="1"/>
</dbReference>
<dbReference type="SUPFAM" id="SSF55781">
    <property type="entry name" value="GAF domain-like"/>
    <property type="match status" value="1"/>
</dbReference>
<evidence type="ECO:0000256" key="3">
    <source>
        <dbReference type="ARBA" id="ARBA00012438"/>
    </source>
</evidence>
<dbReference type="Gene3D" id="6.10.340.10">
    <property type="match status" value="1"/>
</dbReference>
<dbReference type="SUPFAM" id="SSF158472">
    <property type="entry name" value="HAMP domain-like"/>
    <property type="match status" value="1"/>
</dbReference>
<dbReference type="Gene3D" id="3.30.565.10">
    <property type="entry name" value="Histidine kinase-like ATPase, C-terminal domain"/>
    <property type="match status" value="1"/>
</dbReference>
<keyword evidence="10" id="KW-0067">ATP-binding</keyword>
<dbReference type="InterPro" id="IPR013767">
    <property type="entry name" value="PAS_fold"/>
</dbReference>
<keyword evidence="4" id="KW-1003">Cell membrane</keyword>
<evidence type="ECO:0000256" key="11">
    <source>
        <dbReference type="ARBA" id="ARBA00022989"/>
    </source>
</evidence>
<dbReference type="InterPro" id="IPR035965">
    <property type="entry name" value="PAS-like_dom_sf"/>
</dbReference>
<dbReference type="InterPro" id="IPR004358">
    <property type="entry name" value="Sig_transdc_His_kin-like_C"/>
</dbReference>
<dbReference type="SMART" id="SM00448">
    <property type="entry name" value="REC"/>
    <property type="match status" value="2"/>
</dbReference>
<keyword evidence="16" id="KW-0175">Coiled coil</keyword>
<evidence type="ECO:0000256" key="13">
    <source>
        <dbReference type="ARBA" id="ARBA00023136"/>
    </source>
</evidence>
<dbReference type="CDD" id="cd16922">
    <property type="entry name" value="HATPase_EvgS-ArcB-TorS-like"/>
    <property type="match status" value="1"/>
</dbReference>
<dbReference type="CDD" id="cd00130">
    <property type="entry name" value="PAS"/>
    <property type="match status" value="1"/>
</dbReference>
<dbReference type="NCBIfam" id="TIGR00229">
    <property type="entry name" value="sensory_box"/>
    <property type="match status" value="2"/>
</dbReference>
<dbReference type="Gene3D" id="1.10.287.130">
    <property type="match status" value="1"/>
</dbReference>
<dbReference type="Gene3D" id="3.30.450.20">
    <property type="entry name" value="PAS domain"/>
    <property type="match status" value="2"/>
</dbReference>
<dbReference type="InterPro" id="IPR003660">
    <property type="entry name" value="HAMP_dom"/>
</dbReference>
<evidence type="ECO:0000256" key="12">
    <source>
        <dbReference type="ARBA" id="ARBA00023012"/>
    </source>
</evidence>
<dbReference type="PROSITE" id="PS50113">
    <property type="entry name" value="PAC"/>
    <property type="match status" value="1"/>
</dbReference>
<dbReference type="InterPro" id="IPR000014">
    <property type="entry name" value="PAS"/>
</dbReference>
<dbReference type="Pfam" id="PF01627">
    <property type="entry name" value="Hpt"/>
    <property type="match status" value="1"/>
</dbReference>
<dbReference type="InterPro" id="IPR003018">
    <property type="entry name" value="GAF"/>
</dbReference>
<feature type="modified residue" description="4-aspartylphosphate" evidence="15">
    <location>
        <position position="1022"/>
    </location>
</feature>
<dbReference type="SMART" id="SM00073">
    <property type="entry name" value="HPT"/>
    <property type="match status" value="1"/>
</dbReference>
<evidence type="ECO:0000256" key="1">
    <source>
        <dbReference type="ARBA" id="ARBA00000085"/>
    </source>
</evidence>
<dbReference type="PRINTS" id="PR00344">
    <property type="entry name" value="BCTRLSENSOR"/>
</dbReference>
<feature type="domain" description="HAMP" evidence="22">
    <location>
        <begin position="217"/>
        <end position="270"/>
    </location>
</feature>
<feature type="domain" description="PAS" evidence="20">
    <location>
        <begin position="457"/>
        <end position="510"/>
    </location>
</feature>
<dbReference type="InterPro" id="IPR029016">
    <property type="entry name" value="GAF-like_dom_sf"/>
</dbReference>
<dbReference type="SUPFAM" id="SSF55874">
    <property type="entry name" value="ATPase domain of HSP90 chaperone/DNA topoisomerase II/histidine kinase"/>
    <property type="match status" value="1"/>
</dbReference>
<keyword evidence="5 15" id="KW-0597">Phosphoprotein</keyword>
<dbReference type="SUPFAM" id="SSF55785">
    <property type="entry name" value="PYP-like sensor domain (PAS domain)"/>
    <property type="match status" value="2"/>
</dbReference>
<evidence type="ECO:0000259" key="23">
    <source>
        <dbReference type="PROSITE" id="PS50894"/>
    </source>
</evidence>
<comment type="subcellular location">
    <subcellularLocation>
        <location evidence="2">Cell membrane</location>
        <topology evidence="2">Multi-pass membrane protein</topology>
    </subcellularLocation>
</comment>
<dbReference type="PANTHER" id="PTHR45339">
    <property type="entry name" value="HYBRID SIGNAL TRANSDUCTION HISTIDINE KINASE J"/>
    <property type="match status" value="1"/>
</dbReference>
<dbReference type="InterPro" id="IPR000700">
    <property type="entry name" value="PAS-assoc_C"/>
</dbReference>
<evidence type="ECO:0000256" key="5">
    <source>
        <dbReference type="ARBA" id="ARBA00022553"/>
    </source>
</evidence>
<protein>
    <recommendedName>
        <fullName evidence="3">histidine kinase</fullName>
        <ecNumber evidence="3">2.7.13.3</ecNumber>
    </recommendedName>
</protein>
<feature type="domain" description="PAC" evidence="21">
    <location>
        <begin position="535"/>
        <end position="587"/>
    </location>
</feature>
<reference evidence="24 25" key="1">
    <citation type="submission" date="2016-06" db="EMBL/GenBank/DDBJ databases">
        <authorList>
            <person name="Ramos C."/>
            <person name="Pintado A."/>
            <person name="Crespo-Gomez J.I."/>
        </authorList>
    </citation>
    <scope>NUCLEOTIDE SEQUENCE [LARGE SCALE GENOMIC DNA]</scope>
    <source>
        <strain evidence="24 25">AVO110</strain>
    </source>
</reference>
<evidence type="ECO:0000256" key="17">
    <source>
        <dbReference type="SAM" id="Phobius"/>
    </source>
</evidence>
<dbReference type="Proteomes" id="UP000744555">
    <property type="component" value="Unassembled WGS sequence"/>
</dbReference>
<dbReference type="Gene3D" id="1.20.120.160">
    <property type="entry name" value="HPT domain"/>
    <property type="match status" value="1"/>
</dbReference>
<keyword evidence="8" id="KW-0547">Nucleotide-binding</keyword>
<feature type="coiled-coil region" evidence="16">
    <location>
        <begin position="430"/>
        <end position="457"/>
    </location>
</feature>
<evidence type="ECO:0000256" key="4">
    <source>
        <dbReference type="ARBA" id="ARBA00022475"/>
    </source>
</evidence>
<proteinExistence type="predicted"/>
<evidence type="ECO:0000259" key="20">
    <source>
        <dbReference type="PROSITE" id="PS50112"/>
    </source>
</evidence>
<dbReference type="InterPro" id="IPR003594">
    <property type="entry name" value="HATPase_dom"/>
</dbReference>
<dbReference type="PROSITE" id="PS50112">
    <property type="entry name" value="PAS"/>
    <property type="match status" value="2"/>
</dbReference>
<evidence type="ECO:0000256" key="16">
    <source>
        <dbReference type="SAM" id="Coils"/>
    </source>
</evidence>
<dbReference type="EC" id="2.7.13.3" evidence="3"/>
<evidence type="ECO:0000259" key="22">
    <source>
        <dbReference type="PROSITE" id="PS50885"/>
    </source>
</evidence>
<feature type="domain" description="HPt" evidence="23">
    <location>
        <begin position="1279"/>
        <end position="1379"/>
    </location>
</feature>
<dbReference type="SMART" id="SM00091">
    <property type="entry name" value="PAS"/>
    <property type="match status" value="2"/>
</dbReference>
<evidence type="ECO:0000259" key="21">
    <source>
        <dbReference type="PROSITE" id="PS50113"/>
    </source>
</evidence>
<dbReference type="CDD" id="cd17546">
    <property type="entry name" value="REC_hyHK_CKI1_RcsC-like"/>
    <property type="match status" value="2"/>
</dbReference>
<dbReference type="Pfam" id="PF08447">
    <property type="entry name" value="PAS_3"/>
    <property type="match status" value="1"/>
</dbReference>
<dbReference type="InterPro" id="IPR024478">
    <property type="entry name" value="HlyB_4HB_MCP"/>
</dbReference>
<dbReference type="InterPro" id="IPR001789">
    <property type="entry name" value="Sig_transdc_resp-reg_receiver"/>
</dbReference>
<keyword evidence="6" id="KW-0808">Transferase</keyword>
<evidence type="ECO:0000256" key="2">
    <source>
        <dbReference type="ARBA" id="ARBA00004651"/>
    </source>
</evidence>
<evidence type="ECO:0000256" key="10">
    <source>
        <dbReference type="ARBA" id="ARBA00022840"/>
    </source>
</evidence>
<organism evidence="24 25">
    <name type="scientific">Aquipseudomonas alcaligenes</name>
    <name type="common">Pseudomonas alcaligenes</name>
    <dbReference type="NCBI Taxonomy" id="43263"/>
    <lineage>
        <taxon>Bacteria</taxon>
        <taxon>Pseudomonadati</taxon>
        <taxon>Pseudomonadota</taxon>
        <taxon>Gammaproteobacteria</taxon>
        <taxon>Pseudomonadales</taxon>
        <taxon>Pseudomonadaceae</taxon>
        <taxon>Aquipseudomonas</taxon>
    </lineage>
</organism>
<dbReference type="Pfam" id="PF00512">
    <property type="entry name" value="HisKA"/>
    <property type="match status" value="1"/>
</dbReference>
<evidence type="ECO:0000256" key="9">
    <source>
        <dbReference type="ARBA" id="ARBA00022777"/>
    </source>
</evidence>
<dbReference type="Gene3D" id="3.40.50.2300">
    <property type="match status" value="2"/>
</dbReference>
<feature type="transmembrane region" description="Helical" evidence="17">
    <location>
        <begin position="12"/>
        <end position="32"/>
    </location>
</feature>
<accession>A0ABR7RWM2</accession>
<keyword evidence="13 17" id="KW-0472">Membrane</keyword>
<keyword evidence="12" id="KW-0902">Two-component regulatory system</keyword>
<dbReference type="SMART" id="SM00387">
    <property type="entry name" value="HATPase_c"/>
    <property type="match status" value="1"/>
</dbReference>
<dbReference type="SUPFAM" id="SSF47384">
    <property type="entry name" value="Homodimeric domain of signal transducing histidine kinase"/>
    <property type="match status" value="1"/>
</dbReference>
<dbReference type="EMBL" id="LZEU01000001">
    <property type="protein sequence ID" value="MBC9249740.1"/>
    <property type="molecule type" value="Genomic_DNA"/>
</dbReference>
<feature type="domain" description="Response regulatory" evidence="19">
    <location>
        <begin position="1119"/>
        <end position="1236"/>
    </location>
</feature>
<evidence type="ECO:0000259" key="19">
    <source>
        <dbReference type="PROSITE" id="PS50110"/>
    </source>
</evidence>
<evidence type="ECO:0000259" key="18">
    <source>
        <dbReference type="PROSITE" id="PS50109"/>
    </source>
</evidence>
<dbReference type="InterPro" id="IPR011006">
    <property type="entry name" value="CheY-like_superfamily"/>
</dbReference>
<feature type="modified residue" description="Phosphohistidine" evidence="14">
    <location>
        <position position="1318"/>
    </location>
</feature>
<dbReference type="InterPro" id="IPR036890">
    <property type="entry name" value="HATPase_C_sf"/>
</dbReference>
<dbReference type="InterPro" id="IPR013655">
    <property type="entry name" value="PAS_fold_3"/>
</dbReference>
<dbReference type="PANTHER" id="PTHR45339:SF1">
    <property type="entry name" value="HYBRID SIGNAL TRANSDUCTION HISTIDINE KINASE J"/>
    <property type="match status" value="1"/>
</dbReference>
<dbReference type="InterPro" id="IPR036097">
    <property type="entry name" value="HisK_dim/P_sf"/>
</dbReference>
<dbReference type="Pfam" id="PF02518">
    <property type="entry name" value="HATPase_c"/>
    <property type="match status" value="1"/>
</dbReference>
<dbReference type="PROSITE" id="PS50110">
    <property type="entry name" value="RESPONSE_REGULATORY"/>
    <property type="match status" value="2"/>
</dbReference>
<dbReference type="SUPFAM" id="SSF47226">
    <property type="entry name" value="Histidine-containing phosphotransfer domain, HPT domain"/>
    <property type="match status" value="1"/>
</dbReference>
<dbReference type="SMART" id="SM00388">
    <property type="entry name" value="HisKA"/>
    <property type="match status" value="1"/>
</dbReference>
<keyword evidence="9" id="KW-0418">Kinase</keyword>
<evidence type="ECO:0000256" key="14">
    <source>
        <dbReference type="PROSITE-ProRule" id="PRU00110"/>
    </source>
</evidence>
<sequence length="1457" mass="158262">MKLLALLERLPLRHKLVLGFAVLLALSLFLGMQSLRIQSELKSDLQNLYNQDLQGANHLHEVRVQLPYIVQALQRAVATSSADVRIASLRQLEVAKQQLQESLALAKPTVFRAENLERLAEFELLLERIEQTGSEAMELAGQGRQGQALLLISSEEFQQLDSRADAVLGEIVQTKQAALRELVGEITRNTEHSSLRTYILLLGGLALAIMLAWLASQSIRKPLERVRNAVDQLTAGKLDQPIPHTDLQNETGDLARAIAKLQIESRQLERQRWIKAQVSLVQVDIQAAETPEQLGQFFLQRLVPMLGACQGVLYVLFEGASHLQLLGGYALDGERPPAQKVALGEGLLGQCALDRQPRQLTDMPSAFWRIRSQLGEAPASHLLVQPVMRGERLLGVLELAGFCPLDEREALLLQEVLPRLAGAMAIMERSEAAQTLLQETRRQAQELEDQQAALRATEAWYRGIIEASPDGMLVLGADGNILMTNPQLDALFGYERGELIGASVEHLVPQAVRGRHVGLRNGFIANGTTRQMGANLDDLRGVRKDGSLFSVEIGLSHLPQLEGRGICVCASVRDVSERRAMESKLRTASDRLSLAQEAGDIGLFDVDFVSGQDYWTPQLEKMFGLEPGGFGGTMAAWKALLHPEDADAADQAFADAVASGADRFESYFRIVRQNDGVVRTFRSLSRFTRGPDGTQLRATGVNIDVTELIEARAAAEEATRAKSDFLANMSHEIRTPMNAIIGMSHLALRTGLDNKQRNYIEKVHRSAENLLGIINDILDFSKIEAGKMSLEQVPFRLEDVLDNFASMIGLKAEDKGLELLFQTQPNLPTALLGDPLRLGQILINLGNNAAKFTERGEIVVGVDGALEGEGQVMLHFRVRDTGIGMTAEQCERMFQSFSQADSSITRKYGGTGLGLSISKKLVELMGGRIWVESQPGQGSTFHFQVHLGVQQDAQPRRMFQADELLGMRVLVVDDNASAREILSGMARNFGLEVDVAEGGSMALRMLAEAGTRQLPYDLVLMDWKMPEMDGMETVRRMRLANPECTPSVIMVTAFGREEAREVAEQYGVLLPVVLTKPVTPSTLLEAIGVVLGKGVQSDTRASERSGQSSSAMASLQGARLLLVEDNELNQELARELLESAGVQLSLAWHGQEALDILGADSAFDGVLMDCQMPVMDGYTATRKIRQQAHFSALPVIAMTANAMEGDRERALACGMNDHISKPLNIDSMFITLAKWIHPGAGRATATPADMRLASSALDGLPAQLPGIDLAAGLATCMGKAELYLRLLRKFRASQADFAAAFQAARSDAEASAAARVAHTLRGTAGNLGARELASAAAALEQACQAGAESAIASCLAQVERCLAPVLAGLESLQEAVVATRPGPATASSAEFRRQLARARQLLADSDTEALSALQALHGLAGGAALGELLRPVIQRAERFDFDEALELLGKLEQSAAL</sequence>
<dbReference type="CDD" id="cd00082">
    <property type="entry name" value="HisKA"/>
    <property type="match status" value="1"/>
</dbReference>
<feature type="domain" description="Histidine kinase" evidence="18">
    <location>
        <begin position="728"/>
        <end position="949"/>
    </location>
</feature>
<dbReference type="SMART" id="SM00304">
    <property type="entry name" value="HAMP"/>
    <property type="match status" value="1"/>
</dbReference>
<dbReference type="InterPro" id="IPR036641">
    <property type="entry name" value="HPT_dom_sf"/>
</dbReference>
<dbReference type="Pfam" id="PF00072">
    <property type="entry name" value="Response_reg"/>
    <property type="match status" value="2"/>
</dbReference>
<evidence type="ECO:0000313" key="24">
    <source>
        <dbReference type="EMBL" id="MBC9249740.1"/>
    </source>
</evidence>
<dbReference type="RefSeq" id="WP_187804856.1">
    <property type="nucleotide sequence ID" value="NZ_LZEU01000001.1"/>
</dbReference>
<feature type="transmembrane region" description="Helical" evidence="17">
    <location>
        <begin position="198"/>
        <end position="215"/>
    </location>
</feature>
<dbReference type="Pfam" id="PF00672">
    <property type="entry name" value="HAMP"/>
    <property type="match status" value="1"/>
</dbReference>
<feature type="domain" description="Response regulatory" evidence="19">
    <location>
        <begin position="968"/>
        <end position="1091"/>
    </location>
</feature>
<evidence type="ECO:0000313" key="25">
    <source>
        <dbReference type="Proteomes" id="UP000744555"/>
    </source>
</evidence>
<evidence type="ECO:0000256" key="15">
    <source>
        <dbReference type="PROSITE-ProRule" id="PRU00169"/>
    </source>
</evidence>
<evidence type="ECO:0000256" key="6">
    <source>
        <dbReference type="ARBA" id="ARBA00022679"/>
    </source>
</evidence>
<dbReference type="PROSITE" id="PS50894">
    <property type="entry name" value="HPT"/>
    <property type="match status" value="1"/>
</dbReference>
<dbReference type="PROSITE" id="PS50109">
    <property type="entry name" value="HIS_KIN"/>
    <property type="match status" value="1"/>
</dbReference>
<dbReference type="Gene3D" id="3.30.450.40">
    <property type="match status" value="1"/>
</dbReference>
<feature type="domain" description="PAS" evidence="20">
    <location>
        <begin position="588"/>
        <end position="660"/>
    </location>
</feature>
<dbReference type="InterPro" id="IPR005467">
    <property type="entry name" value="His_kinase_dom"/>
</dbReference>
<gene>
    <name evidence="24" type="ORF">A9179_05570</name>
</gene>
<comment type="catalytic activity">
    <reaction evidence="1">
        <text>ATP + protein L-histidine = ADP + protein N-phospho-L-histidine.</text>
        <dbReference type="EC" id="2.7.13.3"/>
    </reaction>
</comment>
<evidence type="ECO:0000256" key="8">
    <source>
        <dbReference type="ARBA" id="ARBA00022741"/>
    </source>
</evidence>
<keyword evidence="11 17" id="KW-1133">Transmembrane helix</keyword>
<dbReference type="SUPFAM" id="SSF52172">
    <property type="entry name" value="CheY-like"/>
    <property type="match status" value="2"/>
</dbReference>